<name>A0A5M9I519_9FIRM</name>
<organism evidence="4 5">
    <name type="scientific">Mediterraneibacter catenae</name>
    <dbReference type="NCBI Taxonomy" id="2594882"/>
    <lineage>
        <taxon>Bacteria</taxon>
        <taxon>Bacillati</taxon>
        <taxon>Bacillota</taxon>
        <taxon>Clostridia</taxon>
        <taxon>Lachnospirales</taxon>
        <taxon>Lachnospiraceae</taxon>
        <taxon>Mediterraneibacter</taxon>
    </lineage>
</organism>
<dbReference type="PANTHER" id="PTHR33744:SF15">
    <property type="entry name" value="CARBOHYDRATE DIACID REGULATOR"/>
    <property type="match status" value="1"/>
</dbReference>
<dbReference type="OrthoDB" id="9792148at2"/>
<dbReference type="InterPro" id="IPR051448">
    <property type="entry name" value="CdaR-like_regulators"/>
</dbReference>
<proteinExistence type="inferred from homology"/>
<evidence type="ECO:0000259" key="2">
    <source>
        <dbReference type="Pfam" id="PF13556"/>
    </source>
</evidence>
<evidence type="ECO:0000313" key="4">
    <source>
        <dbReference type="EMBL" id="KAA8502825.1"/>
    </source>
</evidence>
<comment type="caution">
    <text evidence="4">The sequence shown here is derived from an EMBL/GenBank/DDBJ whole genome shotgun (WGS) entry which is preliminary data.</text>
</comment>
<reference evidence="4" key="1">
    <citation type="submission" date="2019-07" db="EMBL/GenBank/DDBJ databases">
        <authorList>
            <person name="Wongkuna S."/>
            <person name="Scaria J."/>
        </authorList>
    </citation>
    <scope>NUCLEOTIDE SEQUENCE [LARGE SCALE GENOMIC DNA]</scope>
    <source>
        <strain evidence="4">SW178</strain>
    </source>
</reference>
<evidence type="ECO:0000256" key="1">
    <source>
        <dbReference type="ARBA" id="ARBA00006754"/>
    </source>
</evidence>
<protein>
    <submittedName>
        <fullName evidence="4">PucR family transcriptional regulator</fullName>
    </submittedName>
</protein>
<dbReference type="Gene3D" id="1.10.10.2840">
    <property type="entry name" value="PucR C-terminal helix-turn-helix domain"/>
    <property type="match status" value="1"/>
</dbReference>
<keyword evidence="5" id="KW-1185">Reference proteome</keyword>
<dbReference type="InterPro" id="IPR041522">
    <property type="entry name" value="CdaR_GGDEF"/>
</dbReference>
<dbReference type="InterPro" id="IPR025736">
    <property type="entry name" value="PucR_C-HTH_dom"/>
</dbReference>
<sequence length="363" mass="41519">MISNQILQNTIDGLKGIARVDFCVLDTEGKELAATFDNGQDRGEAVLSFVESPADSQVIQGCQFFKIFDEQRLEYVLLADGDSEDVYMLGKIAAFQIQSLLVAYKERFDKDNFIKNLLLDNLLLVDIYNRAKKLHIDTEVKRVIFIIETSHERDNAALENVRSLLGGKSKDFITAVDEKNIIVVKELTDKDGNKELEKMAKEMLDTLRNEGGEEQIRIAYGTIVNDIKEVSKSYKEAKLALDVGKIFFDEKDIVAFTTLGIGRLIYQLPIPLCKMFIKEIFEGKSPDDFDEETLTTINKFFENSLNVSETSRQLYIHRNTLVYRLDKLQKSTGLDLRVFEDAITFKIALMVVKYMNYMESLEF</sequence>
<dbReference type="EMBL" id="VMSO01000001">
    <property type="protein sequence ID" value="KAA8502825.1"/>
    <property type="molecule type" value="Genomic_DNA"/>
</dbReference>
<dbReference type="Pfam" id="PF13556">
    <property type="entry name" value="HTH_30"/>
    <property type="match status" value="1"/>
</dbReference>
<comment type="similarity">
    <text evidence="1">Belongs to the CdaR family.</text>
</comment>
<dbReference type="Proteomes" id="UP000322025">
    <property type="component" value="Unassembled WGS sequence"/>
</dbReference>
<dbReference type="SUPFAM" id="SSF46689">
    <property type="entry name" value="Homeodomain-like"/>
    <property type="match status" value="1"/>
</dbReference>
<dbReference type="Pfam" id="PF17853">
    <property type="entry name" value="GGDEF_2"/>
    <property type="match status" value="1"/>
</dbReference>
<dbReference type="PANTHER" id="PTHR33744">
    <property type="entry name" value="CARBOHYDRATE DIACID REGULATOR"/>
    <property type="match status" value="1"/>
</dbReference>
<gene>
    <name evidence="4" type="ORF">FNY66_00735</name>
</gene>
<dbReference type="RefSeq" id="WP_087152170.1">
    <property type="nucleotide sequence ID" value="NZ_VMSO01000001.1"/>
</dbReference>
<dbReference type="InterPro" id="IPR009057">
    <property type="entry name" value="Homeodomain-like_sf"/>
</dbReference>
<feature type="domain" description="PucR C-terminal helix-turn-helix" evidence="2">
    <location>
        <begin position="294"/>
        <end position="350"/>
    </location>
</feature>
<dbReference type="AlphaFoldDB" id="A0A5M9I519"/>
<evidence type="ECO:0000259" key="3">
    <source>
        <dbReference type="Pfam" id="PF17853"/>
    </source>
</evidence>
<dbReference type="InterPro" id="IPR042070">
    <property type="entry name" value="PucR_C-HTH_sf"/>
</dbReference>
<feature type="domain" description="CdaR GGDEF-like" evidence="3">
    <location>
        <begin position="126"/>
        <end position="243"/>
    </location>
</feature>
<accession>A0A5M9I519</accession>
<evidence type="ECO:0000313" key="5">
    <source>
        <dbReference type="Proteomes" id="UP000322025"/>
    </source>
</evidence>